<keyword evidence="2" id="KW-0472">Membrane</keyword>
<keyword evidence="2" id="KW-0812">Transmembrane</keyword>
<evidence type="ECO:0000256" key="1">
    <source>
        <dbReference type="SAM" id="MobiDB-lite"/>
    </source>
</evidence>
<keyword evidence="2" id="KW-1133">Transmembrane helix</keyword>
<dbReference type="Proteomes" id="UP000604046">
    <property type="component" value="Unassembled WGS sequence"/>
</dbReference>
<dbReference type="EMBL" id="CAJNDS010000241">
    <property type="protein sequence ID" value="CAE7032862.1"/>
    <property type="molecule type" value="Genomic_DNA"/>
</dbReference>
<feature type="transmembrane region" description="Helical" evidence="2">
    <location>
        <begin position="279"/>
        <end position="301"/>
    </location>
</feature>
<keyword evidence="4" id="KW-1185">Reference proteome</keyword>
<evidence type="ECO:0000313" key="4">
    <source>
        <dbReference type="Proteomes" id="UP000604046"/>
    </source>
</evidence>
<evidence type="ECO:0000313" key="3">
    <source>
        <dbReference type="EMBL" id="CAE7032862.1"/>
    </source>
</evidence>
<feature type="transmembrane region" description="Helical" evidence="2">
    <location>
        <begin position="246"/>
        <end position="267"/>
    </location>
</feature>
<feature type="transmembrane region" description="Helical" evidence="2">
    <location>
        <begin position="122"/>
        <end position="147"/>
    </location>
</feature>
<feature type="region of interest" description="Disordered" evidence="1">
    <location>
        <begin position="1"/>
        <end position="34"/>
    </location>
</feature>
<accession>A0A812IBV0</accession>
<organism evidence="3 4">
    <name type="scientific">Symbiodinium natans</name>
    <dbReference type="NCBI Taxonomy" id="878477"/>
    <lineage>
        <taxon>Eukaryota</taxon>
        <taxon>Sar</taxon>
        <taxon>Alveolata</taxon>
        <taxon>Dinophyceae</taxon>
        <taxon>Suessiales</taxon>
        <taxon>Symbiodiniaceae</taxon>
        <taxon>Symbiodinium</taxon>
    </lineage>
</organism>
<dbReference type="AlphaFoldDB" id="A0A812IBV0"/>
<sequence length="376" mass="41422">MEPPQIIGSPDPNFDEVERETGLQRESSLGPETPRSVDFNDLIQELGKEVAKMDVKDPELLRATLASSALSCFGQVLHKKFHGDMYPASFQTEDIDCFWSHSWHGLAWEKILLLMLLYNGRVSLVVGNLAAMLGMALFFAGLLPAYPRTFSIEGATYDFGPWGLTFGCIATLSALVLGRPGSKVFVDRICIHQSDEMKKSMGVLSIGGIIKHSKTMLVLWDPSYSTRLWTTFELAAFLKSHGESGLIVRPTFLATASVAVSLFGLLMNLCNVVVSIENATAALLTIAGLMLMILVIGGAGLRKYFRWVDQCSLQLADFSMAAAKAHCCTINHVDEFGVRTLCDREVIAECVCSWFGSVKEFEESVTLFFLAHVWLS</sequence>
<protein>
    <submittedName>
        <fullName evidence="3">Uncharacterized protein</fullName>
    </submittedName>
</protein>
<reference evidence="3" key="1">
    <citation type="submission" date="2021-02" db="EMBL/GenBank/DDBJ databases">
        <authorList>
            <person name="Dougan E. K."/>
            <person name="Rhodes N."/>
            <person name="Thang M."/>
            <person name="Chan C."/>
        </authorList>
    </citation>
    <scope>NUCLEOTIDE SEQUENCE</scope>
</reference>
<dbReference type="OrthoDB" id="2157530at2759"/>
<comment type="caution">
    <text evidence="3">The sequence shown here is derived from an EMBL/GenBank/DDBJ whole genome shotgun (WGS) entry which is preliminary data.</text>
</comment>
<evidence type="ECO:0000256" key="2">
    <source>
        <dbReference type="SAM" id="Phobius"/>
    </source>
</evidence>
<proteinExistence type="predicted"/>
<name>A0A812IBV0_9DINO</name>
<feature type="transmembrane region" description="Helical" evidence="2">
    <location>
        <begin position="159"/>
        <end position="178"/>
    </location>
</feature>
<gene>
    <name evidence="3" type="ORF">SNAT2548_LOCUS3946</name>
</gene>